<feature type="domain" description="BTB" evidence="2">
    <location>
        <begin position="16"/>
        <end position="86"/>
    </location>
</feature>
<name>A0A9P5C3W9_9PLEO</name>
<evidence type="ECO:0000256" key="1">
    <source>
        <dbReference type="SAM" id="MobiDB-lite"/>
    </source>
</evidence>
<comment type="caution">
    <text evidence="3">The sequence shown here is derived from an EMBL/GenBank/DDBJ whole genome shotgun (WGS) entry which is preliminary data.</text>
</comment>
<dbReference type="EMBL" id="SWKV01000006">
    <property type="protein sequence ID" value="KAF3045521.1"/>
    <property type="molecule type" value="Genomic_DNA"/>
</dbReference>
<dbReference type="CDD" id="cd18186">
    <property type="entry name" value="BTB_POZ_ZBTB_KLHL-like"/>
    <property type="match status" value="1"/>
</dbReference>
<dbReference type="InterPro" id="IPR000210">
    <property type="entry name" value="BTB/POZ_dom"/>
</dbReference>
<feature type="domain" description="BTB" evidence="2">
    <location>
        <begin position="382"/>
        <end position="452"/>
    </location>
</feature>
<feature type="compositionally biased region" description="Basic and acidic residues" evidence="1">
    <location>
        <begin position="482"/>
        <end position="494"/>
    </location>
</feature>
<evidence type="ECO:0000259" key="2">
    <source>
        <dbReference type="PROSITE" id="PS50097"/>
    </source>
</evidence>
<dbReference type="Pfam" id="PF00651">
    <property type="entry name" value="BTB"/>
    <property type="match status" value="2"/>
</dbReference>
<dbReference type="AlphaFoldDB" id="A0A9P5C3W9"/>
<proteinExistence type="predicted"/>
<dbReference type="SUPFAM" id="SSF54695">
    <property type="entry name" value="POZ domain"/>
    <property type="match status" value="2"/>
</dbReference>
<dbReference type="Gene3D" id="3.30.710.10">
    <property type="entry name" value="Potassium Channel Kv1.1, Chain A"/>
    <property type="match status" value="2"/>
</dbReference>
<dbReference type="PROSITE" id="PS50097">
    <property type="entry name" value="BTB"/>
    <property type="match status" value="2"/>
</dbReference>
<dbReference type="OrthoDB" id="9997739at2759"/>
<protein>
    <recommendedName>
        <fullName evidence="2">BTB domain-containing protein</fullName>
    </recommendedName>
</protein>
<sequence>MADSTEYVSFEDFIQSDLFTFLVGEEKRRFVVHSKAVAATSPVFDKLVYGGLRESQERIAELVDVDAETFTRFLEYAYRRDYVVPSSPQAAVAPGTRSNEMSDFGASSENVNCDSFGLEIIRTANREGTSWNSNSAPSDFGAMAYMPPTPPVPSIKKTKKLDRLQKTAFNNRQYIQPGQGASNLLRARFEPYPNASPTQDFAPVFLAHARLYTLADMRMVQPLKDLALHKLHKTLVSFELFPERLGDVVELARYAYENGADRAEDGRIDALRELVVNYVAREMKVLGRHAEFRDLMEAGDFGQWAESMQATAARPRLQRVRAAWDQTIEKYFNKEVPIFGRVPSQEFWRMADASVSVPFEEHVDLLPFNEITLLTSDRLIHSDLFTFIVGKECKTFVLHSKAVAATSPHFGALVNGALSEAQTRTAKLENVDPDTFTRFTEYAYRRDYTTPKWTWDEQAVMREPSPPTPLPPPPPPPPPAPDVEHPATDFRFPVDEPSIAAEPPRTPTPPVEQWGPLSTIGRKSKKHKKITMRSNFTKRTYLAADRKPRDVLISGFEPGSNTSAEQDFTSVFLAHAQLYTLADMRLVAPLKTLALHKLHSTLSGFSLYEERVGDILELAKYAYSQGKDRSEDGKLDELRDLVVRYIACEPKAFGKHKEFRYLMDSEGEFAGDLWDLITLELL</sequence>
<dbReference type="InterPro" id="IPR011333">
    <property type="entry name" value="SKP1/BTB/POZ_sf"/>
</dbReference>
<dbReference type="PANTHER" id="PTHR47843">
    <property type="entry name" value="BTB DOMAIN-CONTAINING PROTEIN-RELATED"/>
    <property type="match status" value="1"/>
</dbReference>
<organism evidence="3 4">
    <name type="scientific">Didymella heteroderae</name>
    <dbReference type="NCBI Taxonomy" id="1769908"/>
    <lineage>
        <taxon>Eukaryota</taxon>
        <taxon>Fungi</taxon>
        <taxon>Dikarya</taxon>
        <taxon>Ascomycota</taxon>
        <taxon>Pezizomycotina</taxon>
        <taxon>Dothideomycetes</taxon>
        <taxon>Pleosporomycetidae</taxon>
        <taxon>Pleosporales</taxon>
        <taxon>Pleosporineae</taxon>
        <taxon>Didymellaceae</taxon>
        <taxon>Didymella</taxon>
    </lineage>
</organism>
<evidence type="ECO:0000313" key="3">
    <source>
        <dbReference type="EMBL" id="KAF3045521.1"/>
    </source>
</evidence>
<keyword evidence="4" id="KW-1185">Reference proteome</keyword>
<accession>A0A9P5C3W9</accession>
<feature type="compositionally biased region" description="Pro residues" evidence="1">
    <location>
        <begin position="464"/>
        <end position="481"/>
    </location>
</feature>
<reference evidence="3" key="1">
    <citation type="submission" date="2019-04" db="EMBL/GenBank/DDBJ databases">
        <title>Sequencing of skin fungus with MAO and IRED activity.</title>
        <authorList>
            <person name="Marsaioli A.J."/>
            <person name="Bonatto J.M.C."/>
            <person name="Reis Junior O."/>
        </authorList>
    </citation>
    <scope>NUCLEOTIDE SEQUENCE</scope>
    <source>
        <strain evidence="3">28M1</strain>
    </source>
</reference>
<evidence type="ECO:0000313" key="4">
    <source>
        <dbReference type="Proteomes" id="UP000758155"/>
    </source>
</evidence>
<gene>
    <name evidence="3" type="ORF">E8E12_009032</name>
</gene>
<feature type="region of interest" description="Disordered" evidence="1">
    <location>
        <begin position="456"/>
        <end position="529"/>
    </location>
</feature>
<dbReference type="Proteomes" id="UP000758155">
    <property type="component" value="Unassembled WGS sequence"/>
</dbReference>